<comment type="caution">
    <text evidence="1">The sequence shown here is derived from an EMBL/GenBank/DDBJ whole genome shotgun (WGS) entry which is preliminary data.</text>
</comment>
<gene>
    <name evidence="1" type="ORF">E2F46_01100</name>
</gene>
<dbReference type="RefSeq" id="WP_133320338.1">
    <property type="nucleotide sequence ID" value="NZ_SMTF01000001.1"/>
</dbReference>
<dbReference type="Gene3D" id="3.40.50.1820">
    <property type="entry name" value="alpha/beta hydrolase"/>
    <property type="match status" value="1"/>
</dbReference>
<evidence type="ECO:0008006" key="3">
    <source>
        <dbReference type="Google" id="ProtNLM"/>
    </source>
</evidence>
<accession>A0A4R5U480</accession>
<protein>
    <recommendedName>
        <fullName evidence="3">Alpha/beta hydrolase</fullName>
    </recommendedName>
</protein>
<reference evidence="1 2" key="1">
    <citation type="submission" date="2019-03" db="EMBL/GenBank/DDBJ databases">
        <title>Luteimonas zhaokaii sp.nov., isolated from the rectal contents of Plateau pika in Yushu, Qinghai Province, China.</title>
        <authorList>
            <person name="Zhang G."/>
        </authorList>
    </citation>
    <scope>NUCLEOTIDE SEQUENCE [LARGE SCALE GENOMIC DNA]</scope>
    <source>
        <strain evidence="1 2">B9</strain>
    </source>
</reference>
<dbReference type="InterPro" id="IPR029058">
    <property type="entry name" value="AB_hydrolase_fold"/>
</dbReference>
<sequence length="268" mass="29059">MERVIELPGYGGVGILTPAGGAANATAVVLFNAGLIHRSGPQRLHVDLARRLAARGFHVLRFDLPGIGDAMSAGAAPTTRAAIQALDAVQATTGASNFVIGGICSAADLGWRVALADARVQGLLMIDGMAVGGTWYRLGKLRMALGSSPASWPGKLLRRLRRDAAHRGDSSDALVDDLRDWPAPHEFTRQAAELLDRGLNVLALYTGGVADYLLHPRQIDRTFGPSRRHPGLRVIIRFDMDHIFFALRHRREAIGLIGDWLQDTFHER</sequence>
<evidence type="ECO:0000313" key="1">
    <source>
        <dbReference type="EMBL" id="TDK28517.1"/>
    </source>
</evidence>
<keyword evidence="2" id="KW-1185">Reference proteome</keyword>
<name>A0A4R5U480_9GAMM</name>
<dbReference type="OrthoDB" id="249225at2"/>
<evidence type="ECO:0000313" key="2">
    <source>
        <dbReference type="Proteomes" id="UP000294796"/>
    </source>
</evidence>
<dbReference type="SUPFAM" id="SSF53474">
    <property type="entry name" value="alpha/beta-Hydrolases"/>
    <property type="match status" value="1"/>
</dbReference>
<proteinExistence type="predicted"/>
<dbReference type="Proteomes" id="UP000294796">
    <property type="component" value="Unassembled WGS sequence"/>
</dbReference>
<dbReference type="AlphaFoldDB" id="A0A4R5U480"/>
<dbReference type="EMBL" id="SMTF01000001">
    <property type="protein sequence ID" value="TDK28517.1"/>
    <property type="molecule type" value="Genomic_DNA"/>
</dbReference>
<organism evidence="1 2">
    <name type="scientific">Luteimonas aestuarii</name>
    <dbReference type="NCBI Taxonomy" id="453837"/>
    <lineage>
        <taxon>Bacteria</taxon>
        <taxon>Pseudomonadati</taxon>
        <taxon>Pseudomonadota</taxon>
        <taxon>Gammaproteobacteria</taxon>
        <taxon>Lysobacterales</taxon>
        <taxon>Lysobacteraceae</taxon>
        <taxon>Luteimonas</taxon>
    </lineage>
</organism>